<dbReference type="RefSeq" id="WP_052619195.1">
    <property type="nucleotide sequence ID" value="NZ_CSWP01000010.1"/>
</dbReference>
<proteinExistence type="predicted"/>
<evidence type="ECO:0000313" key="2">
    <source>
        <dbReference type="Proteomes" id="UP000045782"/>
    </source>
</evidence>
<dbReference type="Proteomes" id="UP000045782">
    <property type="component" value="Unassembled WGS sequence"/>
</dbReference>
<organism evidence="1 2">
    <name type="scientific">Mycobacteroides abscessus</name>
    <dbReference type="NCBI Taxonomy" id="36809"/>
    <lineage>
        <taxon>Bacteria</taxon>
        <taxon>Bacillati</taxon>
        <taxon>Actinomycetota</taxon>
        <taxon>Actinomycetes</taxon>
        <taxon>Mycobacteriales</taxon>
        <taxon>Mycobacteriaceae</taxon>
        <taxon>Mycobacteroides</taxon>
    </lineage>
</organism>
<sequence length="141" mass="15779">MKTLLEFYLRHLEFLYLDPRYRITNSATTGVATNNASLTLTGPVLSWSIANDRGQIQFGVAPTARADSGDSWFRISLVRQLLDGVDETVPVSVDAIVFWIRENKDRIEELFSDANVDRSCEELINLARALAEKYGGPAVSR</sequence>
<protein>
    <submittedName>
        <fullName evidence="1">Uncharacterized protein</fullName>
    </submittedName>
</protein>
<name>A0A0U0ZRZ8_9MYCO</name>
<dbReference type="EMBL" id="CSWP01000010">
    <property type="protein sequence ID" value="CPV67467.1"/>
    <property type="molecule type" value="Genomic_DNA"/>
</dbReference>
<gene>
    <name evidence="1" type="ORF">ERS075579_04194</name>
</gene>
<dbReference type="AlphaFoldDB" id="A0A0U0ZRZ8"/>
<evidence type="ECO:0000313" key="1">
    <source>
        <dbReference type="EMBL" id="CPV67467.1"/>
    </source>
</evidence>
<reference evidence="1 2" key="1">
    <citation type="submission" date="2015-03" db="EMBL/GenBank/DDBJ databases">
        <authorList>
            <person name="Murphy D."/>
        </authorList>
    </citation>
    <scope>NUCLEOTIDE SEQUENCE [LARGE SCALE GENOMIC DNA]</scope>
    <source>
        <strain evidence="1 2">PAP088</strain>
    </source>
</reference>
<accession>A0A0U0ZRZ8</accession>